<dbReference type="RefSeq" id="WP_249283634.1">
    <property type="nucleotide sequence ID" value="NZ_JACRST010000027.1"/>
</dbReference>
<organism evidence="1 2">
    <name type="scientific">Ligaoa zhengdingensis</name>
    <dbReference type="NCBI Taxonomy" id="2763658"/>
    <lineage>
        <taxon>Bacteria</taxon>
        <taxon>Bacillati</taxon>
        <taxon>Bacillota</taxon>
        <taxon>Clostridia</taxon>
        <taxon>Eubacteriales</taxon>
        <taxon>Oscillospiraceae</taxon>
        <taxon>Ligaoa</taxon>
    </lineage>
</organism>
<evidence type="ECO:0000313" key="2">
    <source>
        <dbReference type="Proteomes" id="UP000653127"/>
    </source>
</evidence>
<keyword evidence="2" id="KW-1185">Reference proteome</keyword>
<dbReference type="EMBL" id="JACRST010000027">
    <property type="protein sequence ID" value="MBC8547593.1"/>
    <property type="molecule type" value="Genomic_DNA"/>
</dbReference>
<gene>
    <name evidence="1" type="ORF">H8711_11725</name>
</gene>
<dbReference type="Proteomes" id="UP000653127">
    <property type="component" value="Unassembled WGS sequence"/>
</dbReference>
<proteinExistence type="predicted"/>
<dbReference type="AlphaFoldDB" id="A0A926I5J9"/>
<sequence>MPKKTLAKARGAAPEADNIIKQAAGTHASGLVFVVYSRAAAKSCTTGKPC</sequence>
<comment type="caution">
    <text evidence="1">The sequence shown here is derived from an EMBL/GenBank/DDBJ whole genome shotgun (WGS) entry which is preliminary data.</text>
</comment>
<evidence type="ECO:0000313" key="1">
    <source>
        <dbReference type="EMBL" id="MBC8547593.1"/>
    </source>
</evidence>
<name>A0A926I5J9_9FIRM</name>
<accession>A0A926I5J9</accession>
<protein>
    <submittedName>
        <fullName evidence="1">Uncharacterized protein</fullName>
    </submittedName>
</protein>
<reference evidence="1" key="1">
    <citation type="submission" date="2020-08" db="EMBL/GenBank/DDBJ databases">
        <title>Genome public.</title>
        <authorList>
            <person name="Liu C."/>
            <person name="Sun Q."/>
        </authorList>
    </citation>
    <scope>NUCLEOTIDE SEQUENCE</scope>
    <source>
        <strain evidence="1">NSJ-31</strain>
    </source>
</reference>